<gene>
    <name evidence="2" type="ORF">QO015_002550</name>
</gene>
<reference evidence="2 3" key="1">
    <citation type="submission" date="2023-07" db="EMBL/GenBank/DDBJ databases">
        <title>Genomic Encyclopedia of Type Strains, Phase IV (KMG-IV): sequencing the most valuable type-strain genomes for metagenomic binning, comparative biology and taxonomic classification.</title>
        <authorList>
            <person name="Goeker M."/>
        </authorList>
    </citation>
    <scope>NUCLEOTIDE SEQUENCE [LARGE SCALE GENOMIC DNA]</scope>
    <source>
        <strain evidence="2 3">B1-1</strain>
    </source>
</reference>
<keyword evidence="2" id="KW-0413">Isomerase</keyword>
<proteinExistence type="predicted"/>
<dbReference type="EMBL" id="JAUSWJ010000001">
    <property type="protein sequence ID" value="MDQ0516937.1"/>
    <property type="molecule type" value="Genomic_DNA"/>
</dbReference>
<dbReference type="Proteomes" id="UP001223743">
    <property type="component" value="Unassembled WGS sequence"/>
</dbReference>
<organism evidence="2 3">
    <name type="scientific">Kaistia geumhonensis</name>
    <dbReference type="NCBI Taxonomy" id="410839"/>
    <lineage>
        <taxon>Bacteria</taxon>
        <taxon>Pseudomonadati</taxon>
        <taxon>Pseudomonadota</taxon>
        <taxon>Alphaproteobacteria</taxon>
        <taxon>Hyphomicrobiales</taxon>
        <taxon>Kaistiaceae</taxon>
        <taxon>Kaistia</taxon>
    </lineage>
</organism>
<feature type="domain" description="Xylose isomerase-like TIM barrel" evidence="1">
    <location>
        <begin position="19"/>
        <end position="262"/>
    </location>
</feature>
<dbReference type="Gene3D" id="3.20.20.150">
    <property type="entry name" value="Divalent-metal-dependent TIM barrel enzymes"/>
    <property type="match status" value="1"/>
</dbReference>
<dbReference type="SUPFAM" id="SSF51658">
    <property type="entry name" value="Xylose isomerase-like"/>
    <property type="match status" value="1"/>
</dbReference>
<evidence type="ECO:0000313" key="2">
    <source>
        <dbReference type="EMBL" id="MDQ0516937.1"/>
    </source>
</evidence>
<dbReference type="Pfam" id="PF01261">
    <property type="entry name" value="AP_endonuc_2"/>
    <property type="match status" value="1"/>
</dbReference>
<dbReference type="GO" id="GO:0016853">
    <property type="term" value="F:isomerase activity"/>
    <property type="evidence" value="ECO:0007669"/>
    <property type="project" value="UniProtKB-KW"/>
</dbReference>
<dbReference type="InterPro" id="IPR036237">
    <property type="entry name" value="Xyl_isomerase-like_sf"/>
</dbReference>
<evidence type="ECO:0000313" key="3">
    <source>
        <dbReference type="Proteomes" id="UP001223743"/>
    </source>
</evidence>
<dbReference type="InterPro" id="IPR050312">
    <property type="entry name" value="IolE/XylAMocC-like"/>
</dbReference>
<dbReference type="RefSeq" id="WP_266278968.1">
    <property type="nucleotide sequence ID" value="NZ_JAPKNF010000001.1"/>
</dbReference>
<evidence type="ECO:0000259" key="1">
    <source>
        <dbReference type="Pfam" id="PF01261"/>
    </source>
</evidence>
<protein>
    <submittedName>
        <fullName evidence="2">Sugar phosphate isomerase/epimerase</fullName>
    </submittedName>
</protein>
<keyword evidence="3" id="KW-1185">Reference proteome</keyword>
<comment type="caution">
    <text evidence="2">The sequence shown here is derived from an EMBL/GenBank/DDBJ whole genome shotgun (WGS) entry which is preliminary data.</text>
</comment>
<sequence length="279" mass="30839">MKVGFYTSTLGDRPIDEVIDFAAEAGFDAIEIDVRSHIPTPADLAPIVGRARAKGLTVSSVTFFGNQLDPDPKARAELHALTKAFVRAAADANVPVFVLFPGYDPAVGEDENYAGFAAFAKEVLAETSDSPIRIVMENWPGPDKKFIAVNPVGWRKLFALVPDPRLGLEFDPSHLIWQDIDPMAARREFASRIAILHGKDTVLNREIIEKHGNPWYRYVLPGRGLLDWKAFIAAARADGFDGVIALEHEDSDFGWPKKDLEARREGHRVALKTLREAIG</sequence>
<dbReference type="PANTHER" id="PTHR12110">
    <property type="entry name" value="HYDROXYPYRUVATE ISOMERASE"/>
    <property type="match status" value="1"/>
</dbReference>
<dbReference type="InterPro" id="IPR013022">
    <property type="entry name" value="Xyl_isomerase-like_TIM-brl"/>
</dbReference>
<name>A0ABU0M7I6_9HYPH</name>
<dbReference type="PANTHER" id="PTHR12110:SF21">
    <property type="entry name" value="XYLOSE ISOMERASE-LIKE TIM BARREL DOMAIN-CONTAINING PROTEIN"/>
    <property type="match status" value="1"/>
</dbReference>
<accession>A0ABU0M7I6</accession>